<gene>
    <name evidence="2" type="ORF">M430DRAFT_227796</name>
</gene>
<evidence type="ECO:0000313" key="2">
    <source>
        <dbReference type="EMBL" id="PSS19974.1"/>
    </source>
</evidence>
<evidence type="ECO:0000256" key="1">
    <source>
        <dbReference type="SAM" id="MobiDB-lite"/>
    </source>
</evidence>
<organism evidence="2 3">
    <name type="scientific">Amorphotheca resinae ATCC 22711</name>
    <dbReference type="NCBI Taxonomy" id="857342"/>
    <lineage>
        <taxon>Eukaryota</taxon>
        <taxon>Fungi</taxon>
        <taxon>Dikarya</taxon>
        <taxon>Ascomycota</taxon>
        <taxon>Pezizomycotina</taxon>
        <taxon>Leotiomycetes</taxon>
        <taxon>Helotiales</taxon>
        <taxon>Amorphothecaceae</taxon>
        <taxon>Amorphotheca</taxon>
    </lineage>
</organism>
<proteinExistence type="predicted"/>
<feature type="region of interest" description="Disordered" evidence="1">
    <location>
        <begin position="96"/>
        <end position="133"/>
    </location>
</feature>
<dbReference type="AlphaFoldDB" id="A0A2T3B2U8"/>
<protein>
    <submittedName>
        <fullName evidence="2">Uncharacterized protein</fullName>
    </submittedName>
</protein>
<evidence type="ECO:0000313" key="3">
    <source>
        <dbReference type="Proteomes" id="UP000241818"/>
    </source>
</evidence>
<keyword evidence="3" id="KW-1185">Reference proteome</keyword>
<dbReference type="GeneID" id="36572848"/>
<dbReference type="Proteomes" id="UP000241818">
    <property type="component" value="Unassembled WGS sequence"/>
</dbReference>
<dbReference type="RefSeq" id="XP_024721244.1">
    <property type="nucleotide sequence ID" value="XM_024864767.1"/>
</dbReference>
<dbReference type="EMBL" id="KZ679010">
    <property type="protein sequence ID" value="PSS19974.1"/>
    <property type="molecule type" value="Genomic_DNA"/>
</dbReference>
<reference evidence="2 3" key="1">
    <citation type="journal article" date="2018" name="New Phytol.">
        <title>Comparative genomics and transcriptomics depict ericoid mycorrhizal fungi as versatile saprotrophs and plant mutualists.</title>
        <authorList>
            <person name="Martino E."/>
            <person name="Morin E."/>
            <person name="Grelet G.A."/>
            <person name="Kuo A."/>
            <person name="Kohler A."/>
            <person name="Daghino S."/>
            <person name="Barry K.W."/>
            <person name="Cichocki N."/>
            <person name="Clum A."/>
            <person name="Dockter R.B."/>
            <person name="Hainaut M."/>
            <person name="Kuo R.C."/>
            <person name="LaButti K."/>
            <person name="Lindahl B.D."/>
            <person name="Lindquist E.A."/>
            <person name="Lipzen A."/>
            <person name="Khouja H.R."/>
            <person name="Magnuson J."/>
            <person name="Murat C."/>
            <person name="Ohm R.A."/>
            <person name="Singer S.W."/>
            <person name="Spatafora J.W."/>
            <person name="Wang M."/>
            <person name="Veneault-Fourrey C."/>
            <person name="Henrissat B."/>
            <person name="Grigoriev I.V."/>
            <person name="Martin F.M."/>
            <person name="Perotto S."/>
        </authorList>
    </citation>
    <scope>NUCLEOTIDE SEQUENCE [LARGE SCALE GENOMIC DNA]</scope>
    <source>
        <strain evidence="2 3">ATCC 22711</strain>
    </source>
</reference>
<dbReference type="InParanoid" id="A0A2T3B2U8"/>
<name>A0A2T3B2U8_AMORE</name>
<accession>A0A2T3B2U8</accession>
<sequence length="133" mass="14695">MRQRKKESYSCSLSLPPFLPVSSAVQRLSSFRITVTDRKQSRQGKQGKLQICLRRNNTVIPNVLSPNYTLPDCSLPIIAPPPLIRLPPCCPSLHPSIPPSPRTPPLARVTPRCRATDRSWRAGTGPLVSSSTE</sequence>